<dbReference type="PROSITE" id="PS50005">
    <property type="entry name" value="TPR"/>
    <property type="match status" value="2"/>
</dbReference>
<evidence type="ECO:0000256" key="1">
    <source>
        <dbReference type="PROSITE-ProRule" id="PRU00339"/>
    </source>
</evidence>
<dbReference type="SUPFAM" id="SSF48452">
    <property type="entry name" value="TPR-like"/>
    <property type="match status" value="2"/>
</dbReference>
<reference evidence="3 4" key="1">
    <citation type="submission" date="2017-04" db="EMBL/GenBank/DDBJ databases">
        <title>A new member of the family Flavobacteriaceae isolated from ascidians.</title>
        <authorList>
            <person name="Chen L."/>
        </authorList>
    </citation>
    <scope>NUCLEOTIDE SEQUENCE [LARGE SCALE GENOMIC DNA]</scope>
    <source>
        <strain evidence="3 4">HQA918</strain>
    </source>
</reference>
<dbReference type="PROSITE" id="PS50293">
    <property type="entry name" value="TPR_REGION"/>
    <property type="match status" value="1"/>
</dbReference>
<protein>
    <submittedName>
        <fullName evidence="3">Uncharacterized protein</fullName>
    </submittedName>
</protein>
<dbReference type="InterPro" id="IPR011990">
    <property type="entry name" value="TPR-like_helical_dom_sf"/>
</dbReference>
<keyword evidence="2" id="KW-0732">Signal</keyword>
<dbReference type="PANTHER" id="PTHR44216:SF3">
    <property type="entry name" value="PROTEIN O-MANNOSYL-TRANSFERASE TMTC2"/>
    <property type="match status" value="1"/>
</dbReference>
<organism evidence="3 4">
    <name type="scientific">Sediminicola luteus</name>
    <dbReference type="NCBI Taxonomy" id="319238"/>
    <lineage>
        <taxon>Bacteria</taxon>
        <taxon>Pseudomonadati</taxon>
        <taxon>Bacteroidota</taxon>
        <taxon>Flavobacteriia</taxon>
        <taxon>Flavobacteriales</taxon>
        <taxon>Flavobacteriaceae</taxon>
        <taxon>Sediminicola</taxon>
    </lineage>
</organism>
<dbReference type="InterPro" id="IPR019734">
    <property type="entry name" value="TPR_rpt"/>
</dbReference>
<keyword evidence="4" id="KW-1185">Reference proteome</keyword>
<comment type="caution">
    <text evidence="3">The sequence shown here is derived from an EMBL/GenBank/DDBJ whole genome shotgun (WGS) entry which is preliminary data.</text>
</comment>
<dbReference type="GO" id="GO:0035269">
    <property type="term" value="P:protein O-linked glycosylation via mannose"/>
    <property type="evidence" value="ECO:0007669"/>
    <property type="project" value="TreeGrafter"/>
</dbReference>
<sequence>MKTTISIIAALAFTMVGFAQKNEIKAAQKAIKKGDFAAAKTALEGASSLIGAADDKTKALYYYTQGTALKGLSATDNSVLKDAVAAYKELMAVEEKSGKKKYSAMAQQDLQVMTGEVVNAAVADNNAKNFKGASEKLYMAYQMSPTDTLYLYHAANSAISGQDYEGALGYYNELKEIGYDGSGVKYTALNTASGKREEMDKMQRDLMIKSGTYKDPKDEKIPSKRSEIIKNIALIYTQLGQDEKALEAFKDARASYPGDVNLILSEANLHFKQGNKEKFKELMAEAIALEPGNADLHYNVGVINMEQGNNEEARKAYNKALEIDPSYVNAALNISTSYVNEGNELVNQMNELGSSRADIAKYDELKAKKDDLFNKGAQILEDSVKSNPDNQSLLTQLKNIYGALGDTENFMRVKKLLGE</sequence>
<accession>A0A2A4G248</accession>
<dbReference type="InterPro" id="IPR052384">
    <property type="entry name" value="TMTC_O-mannosyltransferase"/>
</dbReference>
<feature type="repeat" description="TPR" evidence="1">
    <location>
        <begin position="226"/>
        <end position="259"/>
    </location>
</feature>
<dbReference type="Gene3D" id="1.25.40.10">
    <property type="entry name" value="Tetratricopeptide repeat domain"/>
    <property type="match status" value="2"/>
</dbReference>
<dbReference type="Proteomes" id="UP000219559">
    <property type="component" value="Unassembled WGS sequence"/>
</dbReference>
<dbReference type="OrthoDB" id="1149028at2"/>
<gene>
    <name evidence="3" type="ORF">B7P33_17895</name>
</gene>
<dbReference type="RefSeq" id="WP_097443598.1">
    <property type="nucleotide sequence ID" value="NZ_NBWU01000008.1"/>
</dbReference>
<evidence type="ECO:0000313" key="3">
    <source>
        <dbReference type="EMBL" id="PCE62511.1"/>
    </source>
</evidence>
<name>A0A2A4G248_9FLAO</name>
<dbReference type="PANTHER" id="PTHR44216">
    <property type="entry name" value="PROTEIN O-MANNOSYL-TRANSFERASE TMTC2"/>
    <property type="match status" value="1"/>
</dbReference>
<evidence type="ECO:0000313" key="4">
    <source>
        <dbReference type="Proteomes" id="UP000219559"/>
    </source>
</evidence>
<dbReference type="AlphaFoldDB" id="A0A2A4G248"/>
<keyword evidence="1" id="KW-0802">TPR repeat</keyword>
<dbReference type="GO" id="GO:0000030">
    <property type="term" value="F:mannosyltransferase activity"/>
    <property type="evidence" value="ECO:0007669"/>
    <property type="project" value="TreeGrafter"/>
</dbReference>
<dbReference type="SMART" id="SM00028">
    <property type="entry name" value="TPR"/>
    <property type="match status" value="3"/>
</dbReference>
<proteinExistence type="predicted"/>
<dbReference type="EMBL" id="NBWU01000008">
    <property type="protein sequence ID" value="PCE62511.1"/>
    <property type="molecule type" value="Genomic_DNA"/>
</dbReference>
<evidence type="ECO:0000256" key="2">
    <source>
        <dbReference type="SAM" id="SignalP"/>
    </source>
</evidence>
<dbReference type="Pfam" id="PF13174">
    <property type="entry name" value="TPR_6"/>
    <property type="match status" value="1"/>
</dbReference>
<feature type="signal peptide" evidence="2">
    <location>
        <begin position="1"/>
        <end position="21"/>
    </location>
</feature>
<dbReference type="Pfam" id="PF00515">
    <property type="entry name" value="TPR_1"/>
    <property type="match status" value="1"/>
</dbReference>
<feature type="repeat" description="TPR" evidence="1">
    <location>
        <begin position="294"/>
        <end position="327"/>
    </location>
</feature>
<feature type="chain" id="PRO_5013172828" evidence="2">
    <location>
        <begin position="22"/>
        <end position="419"/>
    </location>
</feature>